<protein>
    <submittedName>
        <fullName evidence="1">Uncharacterized protein</fullName>
    </submittedName>
</protein>
<accession>A0A9Q9ELY7</accession>
<dbReference type="EMBL" id="CP099424">
    <property type="protein sequence ID" value="USW54947.1"/>
    <property type="molecule type" value="Genomic_DNA"/>
</dbReference>
<keyword evidence="2" id="KW-1185">Reference proteome</keyword>
<gene>
    <name evidence="1" type="ORF">Slin15195_G082660</name>
</gene>
<proteinExistence type="predicted"/>
<name>A0A9Q9ELY7_9PEZI</name>
<reference evidence="1" key="1">
    <citation type="submission" date="2022-06" db="EMBL/GenBank/DDBJ databases">
        <title>Complete genome sequences of two strains of the flax pathogen Septoria linicola.</title>
        <authorList>
            <person name="Lapalu N."/>
            <person name="Simon A."/>
            <person name="Demenou B."/>
            <person name="Paumier D."/>
            <person name="Guillot M.-P."/>
            <person name="Gout L."/>
            <person name="Valade R."/>
        </authorList>
    </citation>
    <scope>NUCLEOTIDE SEQUENCE</scope>
    <source>
        <strain evidence="1">SE15195</strain>
    </source>
</reference>
<evidence type="ECO:0000313" key="1">
    <source>
        <dbReference type="EMBL" id="USW54947.1"/>
    </source>
</evidence>
<evidence type="ECO:0000313" key="2">
    <source>
        <dbReference type="Proteomes" id="UP001056384"/>
    </source>
</evidence>
<dbReference type="OrthoDB" id="4502478at2759"/>
<dbReference type="AlphaFoldDB" id="A0A9Q9ELY7"/>
<organism evidence="1 2">
    <name type="scientific">Septoria linicola</name>
    <dbReference type="NCBI Taxonomy" id="215465"/>
    <lineage>
        <taxon>Eukaryota</taxon>
        <taxon>Fungi</taxon>
        <taxon>Dikarya</taxon>
        <taxon>Ascomycota</taxon>
        <taxon>Pezizomycotina</taxon>
        <taxon>Dothideomycetes</taxon>
        <taxon>Dothideomycetidae</taxon>
        <taxon>Mycosphaerellales</taxon>
        <taxon>Mycosphaerellaceae</taxon>
        <taxon>Septoria</taxon>
    </lineage>
</organism>
<dbReference type="Proteomes" id="UP001056384">
    <property type="component" value="Chromosome 7"/>
</dbReference>
<sequence length="205" mass="24063">MASSVPPLAKSESKARFFSRLGLSRSESKHRRVYHLMKVRLSRSDQDRIFLIPQQLETIDGRERIIKKIRIRRASTNAAHGYESTTYTTAEVDEDLIMEEIRRIYKDASLLTKPFYDLAVDTTTSDDSNWIIRWMIWHVFRYRDGRYCSAGRRSTGLTSVSQDRSKSPMLMDCRHRPVDLLKDSISRDTGYFDPVRDRYQSSKRD</sequence>